<dbReference type="Gene3D" id="3.40.50.720">
    <property type="entry name" value="NAD(P)-binding Rossmann-like Domain"/>
    <property type="match status" value="1"/>
</dbReference>
<keyword evidence="2" id="KW-0057">Aromatic amino acid biosynthesis</keyword>
<dbReference type="EMBL" id="AE016820">
    <property type="protein sequence ID" value="AAS54709.2"/>
    <property type="molecule type" value="Genomic_DNA"/>
</dbReference>
<reference evidence="5" key="2">
    <citation type="journal article" date="2013" name="G3 (Bethesda)">
        <title>Genomes of Ashbya fungi isolated from insects reveal four mating-type loci, numerous translocations, lack of transposons, and distinct gene duplications.</title>
        <authorList>
            <person name="Dietrich F.S."/>
            <person name="Voegeli S."/>
            <person name="Kuo S."/>
            <person name="Philippsen P."/>
        </authorList>
    </citation>
    <scope>GENOME REANNOTATION</scope>
    <source>
        <strain evidence="5">ATCC 10895 / CBS 109.51 / FGSC 9923 / NRRL Y-1056</strain>
    </source>
</reference>
<evidence type="ECO:0000256" key="2">
    <source>
        <dbReference type="PIRNR" id="PIRNR036510"/>
    </source>
</evidence>
<sequence>MVSAENVAEWKRLRKIGIIGMGAMGQLYAERFSAAGWQVLCCDRSERYAELVAKYADSALTILQNGYLVSRECDYIIYSVEAANIGAIVAQYGPSTKLGAIVGGQTSCKSGELQAFEQHLPADVDIVTVHSLHGPKVDPEGQPLVLIDHRTSRPDSFPFVEALMSCLRSRHVYITGEEHDQITADTQAITHAAFLSMGLAWYKRQVYPWDAGAGKWCGGLENAKMNISLRIYSNKWHVYAGLAITNPTAHCHVTVYAQSATDLFTLMIEHRKDTLRDRLLAAKAAVFRHRRGNLLLDDAMLDRFSLSKAPLPPGSTPPPNSHLSLLAIVDSWHRLGIDPYDHMLCSTPLFRIFLGVSEYLFLAPGLLERTIAHAVDDSTFRADDLEFVAAARSWSQLISFGNFDLYRRQFEEVQRFFEPMFPDATRIGNAMIRTILAHDPGA</sequence>
<dbReference type="InParanoid" id="Q74ZI3"/>
<dbReference type="SUPFAM" id="SSF48179">
    <property type="entry name" value="6-phosphogluconate dehydrogenase C-terminal domain-like"/>
    <property type="match status" value="2"/>
</dbReference>
<dbReference type="GO" id="GO:0050661">
    <property type="term" value="F:NADP binding"/>
    <property type="evidence" value="ECO:0007669"/>
    <property type="project" value="InterPro"/>
</dbReference>
<comment type="pathway">
    <text evidence="2">Amino-acid biosynthesis; L-tyrosine biosynthesis; (4-hydroxyphenyl)pyruvate from prephenate (NADP(+) route): step 1/1.</text>
</comment>
<dbReference type="InterPro" id="IPR006115">
    <property type="entry name" value="6PGDH_NADP-bd"/>
</dbReference>
<keyword evidence="2" id="KW-0521">NADP</keyword>
<dbReference type="PROSITE" id="PS51176">
    <property type="entry name" value="PDH_ADH"/>
    <property type="match status" value="1"/>
</dbReference>
<keyword evidence="2" id="KW-0827">Tyrosine biosynthesis</keyword>
<reference evidence="4 5" key="1">
    <citation type="journal article" date="2004" name="Science">
        <title>The Ashbya gossypii genome as a tool for mapping the ancient Saccharomyces cerevisiae genome.</title>
        <authorList>
            <person name="Dietrich F.S."/>
            <person name="Voegeli S."/>
            <person name="Brachat S."/>
            <person name="Lerch A."/>
            <person name="Gates K."/>
            <person name="Steiner S."/>
            <person name="Mohr C."/>
            <person name="Pohlmann R."/>
            <person name="Luedi P."/>
            <person name="Choi S."/>
            <person name="Wing R.A."/>
            <person name="Flavier A."/>
            <person name="Gaffney T.D."/>
            <person name="Philippsen P."/>
        </authorList>
    </citation>
    <scope>NUCLEOTIDE SEQUENCE [LARGE SCALE GENOMIC DNA]</scope>
    <source>
        <strain evidence="5">ATCC 10895 / CBS 109.51 / FGSC 9923 / NRRL Y-1056</strain>
    </source>
</reference>
<dbReference type="eggNOG" id="KOG2380">
    <property type="taxonomic scope" value="Eukaryota"/>
</dbReference>
<dbReference type="InterPro" id="IPR050812">
    <property type="entry name" value="Preph/Arog_dehydrog"/>
</dbReference>
<comment type="catalytic activity">
    <reaction evidence="2">
        <text>prephenate + NADP(+) = 3-(4-hydroxyphenyl)pyruvate + CO2 + NADPH</text>
        <dbReference type="Rhea" id="RHEA:21640"/>
        <dbReference type="ChEBI" id="CHEBI:16526"/>
        <dbReference type="ChEBI" id="CHEBI:29934"/>
        <dbReference type="ChEBI" id="CHEBI:36242"/>
        <dbReference type="ChEBI" id="CHEBI:57783"/>
        <dbReference type="ChEBI" id="CHEBI:58349"/>
        <dbReference type="EC" id="1.3.1.13"/>
    </reaction>
</comment>
<evidence type="ECO:0000256" key="1">
    <source>
        <dbReference type="ARBA" id="ARBA00023002"/>
    </source>
</evidence>
<dbReference type="AlphaFoldDB" id="Q74ZI3"/>
<dbReference type="SUPFAM" id="SSF51735">
    <property type="entry name" value="NAD(P)-binding Rossmann-fold domains"/>
    <property type="match status" value="1"/>
</dbReference>
<dbReference type="InterPro" id="IPR012385">
    <property type="entry name" value="Prephenate_DH_fun"/>
</dbReference>
<dbReference type="OrthoDB" id="5399569at2759"/>
<dbReference type="GO" id="GO:0008977">
    <property type="term" value="F:prephenate dehydrogenase (NAD+) activity"/>
    <property type="evidence" value="ECO:0000318"/>
    <property type="project" value="GO_Central"/>
</dbReference>
<dbReference type="FunFam" id="3.40.50.720:FF:000339">
    <property type="entry name" value="Prephenate dehydrogenase [NADP(+)]"/>
    <property type="match status" value="1"/>
</dbReference>
<name>Q74ZI3_EREGS</name>
<dbReference type="PANTHER" id="PTHR21363:SF0">
    <property type="entry name" value="PREPHENATE DEHYDROGENASE [NADP(+)]"/>
    <property type="match status" value="1"/>
</dbReference>
<dbReference type="KEGG" id="ago:AGOS_AGR219W"/>
<dbReference type="STRING" id="284811.Q74ZI3"/>
<accession>Q74ZI3</accession>
<dbReference type="InterPro" id="IPR036291">
    <property type="entry name" value="NAD(P)-bd_dom_sf"/>
</dbReference>
<dbReference type="EC" id="1.3.1.13" evidence="2"/>
<dbReference type="InterPro" id="IPR003099">
    <property type="entry name" value="Prephen_DH"/>
</dbReference>
<dbReference type="InterPro" id="IPR008927">
    <property type="entry name" value="6-PGluconate_DH-like_C_sf"/>
</dbReference>
<feature type="domain" description="Prephenate/arogenate dehydrogenase" evidence="3">
    <location>
        <begin position="14"/>
        <end position="297"/>
    </location>
</feature>
<protein>
    <recommendedName>
        <fullName evidence="2">Prephenate dehydrogenase [NADP(+)]</fullName>
        <shortName evidence="2">PRDH</shortName>
        <ecNumber evidence="2">1.3.1.13</ecNumber>
    </recommendedName>
</protein>
<dbReference type="OMA" id="WRVNACD"/>
<dbReference type="PIRSF" id="PIRSF036510">
    <property type="entry name" value="PDH_fung"/>
    <property type="match status" value="1"/>
</dbReference>
<keyword evidence="5" id="KW-1185">Reference proteome</keyword>
<dbReference type="Gene3D" id="1.10.3660.10">
    <property type="entry name" value="6-phosphogluconate dehydrogenase C-terminal like domain"/>
    <property type="match status" value="2"/>
</dbReference>
<dbReference type="GeneID" id="4623187"/>
<dbReference type="GO" id="GO:0006571">
    <property type="term" value="P:tyrosine biosynthetic process"/>
    <property type="evidence" value="ECO:0000318"/>
    <property type="project" value="GO_Central"/>
</dbReference>
<keyword evidence="1 2" id="KW-0560">Oxidoreductase</keyword>
<gene>
    <name evidence="4" type="ORF">AGOS_AGR219W</name>
</gene>
<evidence type="ECO:0000313" key="5">
    <source>
        <dbReference type="Proteomes" id="UP000000591"/>
    </source>
</evidence>
<dbReference type="GO" id="GO:0004665">
    <property type="term" value="F:prephenate dehydrogenase (NADP+) activity"/>
    <property type="evidence" value="ECO:0007669"/>
    <property type="project" value="UniProtKB-UniRule"/>
</dbReference>
<dbReference type="Proteomes" id="UP000000591">
    <property type="component" value="Chromosome VII"/>
</dbReference>
<dbReference type="HOGENOM" id="CLU_031403_1_0_1"/>
<dbReference type="PANTHER" id="PTHR21363">
    <property type="entry name" value="PREPHENATE DEHYDROGENASE"/>
    <property type="match status" value="1"/>
</dbReference>
<dbReference type="GO" id="GO:0070403">
    <property type="term" value="F:NAD+ binding"/>
    <property type="evidence" value="ECO:0000318"/>
    <property type="project" value="GO_Central"/>
</dbReference>
<comment type="similarity">
    <text evidence="2">Belongs to the prephenate/arogenate dehydrogenase family.</text>
</comment>
<dbReference type="FunFam" id="1.10.3660.10:FF:000002">
    <property type="entry name" value="Prephenate dehydrogenase [NADP(+)]"/>
    <property type="match status" value="1"/>
</dbReference>
<proteinExistence type="inferred from homology"/>
<evidence type="ECO:0000259" key="3">
    <source>
        <dbReference type="PROSITE" id="PS51176"/>
    </source>
</evidence>
<dbReference type="FunCoup" id="Q74ZI3">
    <property type="interactions" value="252"/>
</dbReference>
<dbReference type="RefSeq" id="NP_986885.2">
    <property type="nucleotide sequence ID" value="NM_211947.2"/>
</dbReference>
<dbReference type="UniPathway" id="UPA00122">
    <property type="reaction ID" value="UER00962"/>
</dbReference>
<keyword evidence="2" id="KW-0028">Amino-acid biosynthesis</keyword>
<evidence type="ECO:0000313" key="4">
    <source>
        <dbReference type="EMBL" id="AAS54709.2"/>
    </source>
</evidence>
<dbReference type="Pfam" id="PF03446">
    <property type="entry name" value="NAD_binding_2"/>
    <property type="match status" value="1"/>
</dbReference>
<organism evidence="4 5">
    <name type="scientific">Eremothecium gossypii (strain ATCC 10895 / CBS 109.51 / FGSC 9923 / NRRL Y-1056)</name>
    <name type="common">Yeast</name>
    <name type="synonym">Ashbya gossypii</name>
    <dbReference type="NCBI Taxonomy" id="284811"/>
    <lineage>
        <taxon>Eukaryota</taxon>
        <taxon>Fungi</taxon>
        <taxon>Dikarya</taxon>
        <taxon>Ascomycota</taxon>
        <taxon>Saccharomycotina</taxon>
        <taxon>Saccharomycetes</taxon>
        <taxon>Saccharomycetales</taxon>
        <taxon>Saccharomycetaceae</taxon>
        <taxon>Eremothecium</taxon>
    </lineage>
</organism>